<evidence type="ECO:0000256" key="6">
    <source>
        <dbReference type="ARBA" id="ARBA00022842"/>
    </source>
</evidence>
<comment type="function">
    <text evidence="11">Mediates influx of magnesium ions. Alternates between open and closed states. Activated by low cytoplasmic Mg(2+) levels. Inactive when cytoplasmic Mg(2+) levels are high.</text>
</comment>
<dbReference type="Proteomes" id="UP000321558">
    <property type="component" value="Unassembled WGS sequence"/>
</dbReference>
<evidence type="ECO:0000256" key="10">
    <source>
        <dbReference type="ARBA" id="ARBA00034269"/>
    </source>
</evidence>
<comment type="catalytic activity">
    <reaction evidence="10">
        <text>Mg(2+)(in) = Mg(2+)(out)</text>
        <dbReference type="Rhea" id="RHEA:29827"/>
        <dbReference type="ChEBI" id="CHEBI:18420"/>
    </reaction>
</comment>
<evidence type="ECO:0000256" key="2">
    <source>
        <dbReference type="ARBA" id="ARBA00009765"/>
    </source>
</evidence>
<dbReference type="InterPro" id="IPR004488">
    <property type="entry name" value="Mg/Co-transport_prot_CorA"/>
</dbReference>
<dbReference type="PANTHER" id="PTHR46494">
    <property type="entry name" value="CORA FAMILY METAL ION TRANSPORTER (EUROFUNG)"/>
    <property type="match status" value="1"/>
</dbReference>
<dbReference type="STRING" id="582851.GCA_900162665_04262"/>
<keyword evidence="14" id="KW-1185">Reference proteome</keyword>
<accession>A0A511ZFG5</accession>
<evidence type="ECO:0000313" key="13">
    <source>
        <dbReference type="EMBL" id="GEN86192.1"/>
    </source>
</evidence>
<evidence type="ECO:0000256" key="8">
    <source>
        <dbReference type="ARBA" id="ARBA00023065"/>
    </source>
</evidence>
<organism evidence="13 14">
    <name type="scientific">Oceanobacillus sojae</name>
    <dbReference type="NCBI Taxonomy" id="582851"/>
    <lineage>
        <taxon>Bacteria</taxon>
        <taxon>Bacillati</taxon>
        <taxon>Bacillota</taxon>
        <taxon>Bacilli</taxon>
        <taxon>Bacillales</taxon>
        <taxon>Bacillaceae</taxon>
        <taxon>Oceanobacillus</taxon>
    </lineage>
</organism>
<evidence type="ECO:0000313" key="14">
    <source>
        <dbReference type="Proteomes" id="UP000321558"/>
    </source>
</evidence>
<evidence type="ECO:0000256" key="1">
    <source>
        <dbReference type="ARBA" id="ARBA00004651"/>
    </source>
</evidence>
<dbReference type="PANTHER" id="PTHR46494:SF1">
    <property type="entry name" value="CORA FAMILY METAL ION TRANSPORTER (EUROFUNG)"/>
    <property type="match status" value="1"/>
</dbReference>
<proteinExistence type="inferred from homology"/>
<dbReference type="Gene3D" id="1.20.58.340">
    <property type="entry name" value="Magnesium transport protein CorA, transmembrane region"/>
    <property type="match status" value="2"/>
</dbReference>
<evidence type="ECO:0000256" key="5">
    <source>
        <dbReference type="ARBA" id="ARBA00022692"/>
    </source>
</evidence>
<evidence type="ECO:0000256" key="11">
    <source>
        <dbReference type="ARBA" id="ARBA00045497"/>
    </source>
</evidence>
<dbReference type="RefSeq" id="WP_147209143.1">
    <property type="nucleotide sequence ID" value="NZ_BJYM01000003.1"/>
</dbReference>
<dbReference type="NCBIfam" id="TIGR00383">
    <property type="entry name" value="corA"/>
    <property type="match status" value="1"/>
</dbReference>
<keyword evidence="9 12" id="KW-0472">Membrane</keyword>
<gene>
    <name evidence="12 13" type="primary">corA</name>
    <name evidence="13" type="ORF">OSO01_09310</name>
</gene>
<keyword evidence="6 12" id="KW-0460">Magnesium</keyword>
<dbReference type="CDD" id="cd12831">
    <property type="entry name" value="TmCorA-like_u2"/>
    <property type="match status" value="1"/>
</dbReference>
<evidence type="ECO:0000256" key="7">
    <source>
        <dbReference type="ARBA" id="ARBA00022989"/>
    </source>
</evidence>
<keyword evidence="4 12" id="KW-1003">Cell membrane</keyword>
<evidence type="ECO:0000256" key="9">
    <source>
        <dbReference type="ARBA" id="ARBA00023136"/>
    </source>
</evidence>
<keyword evidence="3 12" id="KW-0813">Transport</keyword>
<dbReference type="InterPro" id="IPR045863">
    <property type="entry name" value="CorA_TM1_TM2"/>
</dbReference>
<evidence type="ECO:0000256" key="3">
    <source>
        <dbReference type="ARBA" id="ARBA00022448"/>
    </source>
</evidence>
<comment type="similarity">
    <text evidence="2 12">Belongs to the CorA metal ion transporter (MIT) (TC 1.A.35) family.</text>
</comment>
<dbReference type="FunFam" id="1.20.58.340:FF:000004">
    <property type="entry name" value="Magnesium transport protein CorA"/>
    <property type="match status" value="1"/>
</dbReference>
<dbReference type="OrthoDB" id="9803416at2"/>
<dbReference type="GO" id="GO:0015087">
    <property type="term" value="F:cobalt ion transmembrane transporter activity"/>
    <property type="evidence" value="ECO:0007669"/>
    <property type="project" value="UniProtKB-UniRule"/>
</dbReference>
<name>A0A511ZFG5_9BACI</name>
<dbReference type="GO" id="GO:0000287">
    <property type="term" value="F:magnesium ion binding"/>
    <property type="evidence" value="ECO:0007669"/>
    <property type="project" value="TreeGrafter"/>
</dbReference>
<feature type="transmembrane region" description="Helical" evidence="12">
    <location>
        <begin position="258"/>
        <end position="278"/>
    </location>
</feature>
<dbReference type="InterPro" id="IPR002523">
    <property type="entry name" value="MgTranspt_CorA/ZnTranspt_ZntB"/>
</dbReference>
<feature type="transmembrane region" description="Helical" evidence="12">
    <location>
        <begin position="290"/>
        <end position="310"/>
    </location>
</feature>
<reference evidence="13 14" key="1">
    <citation type="submission" date="2019-07" db="EMBL/GenBank/DDBJ databases">
        <title>Whole genome shotgun sequence of Oceanobacillus sojae NBRC 105379.</title>
        <authorList>
            <person name="Hosoyama A."/>
            <person name="Uohara A."/>
            <person name="Ohji S."/>
            <person name="Ichikawa N."/>
        </authorList>
    </citation>
    <scope>NUCLEOTIDE SEQUENCE [LARGE SCALE GENOMIC DNA]</scope>
    <source>
        <strain evidence="13 14">NBRC 105379</strain>
    </source>
</reference>
<dbReference type="Gene3D" id="3.30.460.20">
    <property type="entry name" value="CorA soluble domain-like"/>
    <property type="match status" value="1"/>
</dbReference>
<evidence type="ECO:0000256" key="4">
    <source>
        <dbReference type="ARBA" id="ARBA00022475"/>
    </source>
</evidence>
<dbReference type="GO" id="GO:0050897">
    <property type="term" value="F:cobalt ion binding"/>
    <property type="evidence" value="ECO:0007669"/>
    <property type="project" value="TreeGrafter"/>
</dbReference>
<comment type="subcellular location">
    <subcellularLocation>
        <location evidence="1">Cell membrane</location>
        <topology evidence="1">Multi-pass membrane protein</topology>
    </subcellularLocation>
    <subcellularLocation>
        <location evidence="12">Membrane</location>
        <topology evidence="12">Multi-pass membrane protein</topology>
    </subcellularLocation>
</comment>
<keyword evidence="7 12" id="KW-1133">Transmembrane helix</keyword>
<comment type="caution">
    <text evidence="13">The sequence shown here is derived from an EMBL/GenBank/DDBJ whole genome shotgun (WGS) entry which is preliminary data.</text>
</comment>
<evidence type="ECO:0000256" key="12">
    <source>
        <dbReference type="RuleBase" id="RU362010"/>
    </source>
</evidence>
<sequence length="316" mass="37594">MPIFIHYQTASKEWEQTENTNAVPDDALFIWYDFINATSEESELLASKFHFNTLAIEDTIKTVSRPKFKEYQEYQFLVLHLINPKDYRAQAINLFMKDNILVTYHQDRLKKLGNIEKAIQRRYPSQLVTPADIAFIILDLIVDSYFEYVYHIEDEVFSFEDRHVNDATDNKLMEDVFQIRSLIIKLKRVTVPMQELIQHVKDETSFIKTKKQKMYIHHIEDHIIKQMHIIKSAQEMTGDIRDNYDSLNSYRLNNVMKILTLVSVIFLPLTLITGIYGMNFRNMPELQWDFGYFAVLAVMLFISVILIIYFKFKKWF</sequence>
<dbReference type="GO" id="GO:0015095">
    <property type="term" value="F:magnesium ion transmembrane transporter activity"/>
    <property type="evidence" value="ECO:0007669"/>
    <property type="project" value="UniProtKB-UniRule"/>
</dbReference>
<keyword evidence="5 12" id="KW-0812">Transmembrane</keyword>
<protein>
    <recommendedName>
        <fullName evidence="12">Magnesium transport protein CorA</fullName>
    </recommendedName>
</protein>
<dbReference type="GO" id="GO:0005886">
    <property type="term" value="C:plasma membrane"/>
    <property type="evidence" value="ECO:0007669"/>
    <property type="project" value="UniProtKB-SubCell"/>
</dbReference>
<dbReference type="EMBL" id="BJYM01000003">
    <property type="protein sequence ID" value="GEN86192.1"/>
    <property type="molecule type" value="Genomic_DNA"/>
</dbReference>
<keyword evidence="8 12" id="KW-0406">Ion transport</keyword>
<dbReference type="InterPro" id="IPR045861">
    <property type="entry name" value="CorA_cytoplasmic_dom"/>
</dbReference>
<dbReference type="AlphaFoldDB" id="A0A511ZFG5"/>
<dbReference type="Pfam" id="PF01544">
    <property type="entry name" value="CorA"/>
    <property type="match status" value="1"/>
</dbReference>
<dbReference type="SUPFAM" id="SSF144083">
    <property type="entry name" value="Magnesium transport protein CorA, transmembrane region"/>
    <property type="match status" value="1"/>
</dbReference>
<dbReference type="SUPFAM" id="SSF143865">
    <property type="entry name" value="CorA soluble domain-like"/>
    <property type="match status" value="1"/>
</dbReference>